<evidence type="ECO:0008006" key="3">
    <source>
        <dbReference type="Google" id="ProtNLM"/>
    </source>
</evidence>
<reference evidence="1 2" key="1">
    <citation type="submission" date="2023-07" db="EMBL/GenBank/DDBJ databases">
        <title>Sorghum-associated microbial communities from plants grown in Nebraska, USA.</title>
        <authorList>
            <person name="Schachtman D."/>
        </authorList>
    </citation>
    <scope>NUCLEOTIDE SEQUENCE [LARGE SCALE GENOMIC DNA]</scope>
    <source>
        <strain evidence="1 2">2980</strain>
    </source>
</reference>
<gene>
    <name evidence="1" type="ORF">J2Y69_000832</name>
</gene>
<dbReference type="InterPro" id="IPR009351">
    <property type="entry name" value="AlkZ-like"/>
</dbReference>
<keyword evidence="2" id="KW-1185">Reference proteome</keyword>
<name>A0ABU1S9G5_9MICO</name>
<dbReference type="Pfam" id="PF06224">
    <property type="entry name" value="AlkZ-like"/>
    <property type="match status" value="1"/>
</dbReference>
<protein>
    <recommendedName>
        <fullName evidence="3">Winged helix DNA-binding domain-containing protein</fullName>
    </recommendedName>
</protein>
<evidence type="ECO:0000313" key="2">
    <source>
        <dbReference type="Proteomes" id="UP001259347"/>
    </source>
</evidence>
<accession>A0ABU1S9G5</accession>
<organism evidence="1 2">
    <name type="scientific">Microbacterium resistens</name>
    <dbReference type="NCBI Taxonomy" id="156977"/>
    <lineage>
        <taxon>Bacteria</taxon>
        <taxon>Bacillati</taxon>
        <taxon>Actinomycetota</taxon>
        <taxon>Actinomycetes</taxon>
        <taxon>Micrococcales</taxon>
        <taxon>Microbacteriaceae</taxon>
        <taxon>Microbacterium</taxon>
    </lineage>
</organism>
<proteinExistence type="predicted"/>
<comment type="caution">
    <text evidence="1">The sequence shown here is derived from an EMBL/GenBank/DDBJ whole genome shotgun (WGS) entry which is preliminary data.</text>
</comment>
<dbReference type="PANTHER" id="PTHR38479">
    <property type="entry name" value="LMO0824 PROTEIN"/>
    <property type="match status" value="1"/>
</dbReference>
<dbReference type="Proteomes" id="UP001259347">
    <property type="component" value="Unassembled WGS sequence"/>
</dbReference>
<evidence type="ECO:0000313" key="1">
    <source>
        <dbReference type="EMBL" id="MDR6866240.1"/>
    </source>
</evidence>
<dbReference type="PANTHER" id="PTHR38479:SF2">
    <property type="entry name" value="WINGED HELIX DNA-BINDING DOMAIN-CONTAINING PROTEIN"/>
    <property type="match status" value="1"/>
</dbReference>
<dbReference type="EMBL" id="JAVDUM010000003">
    <property type="protein sequence ID" value="MDR6866240.1"/>
    <property type="molecule type" value="Genomic_DNA"/>
</dbReference>
<sequence>MTPTALLSERLRAHRLTAPARTPVDAARHMLAVQSQDFVAGRWALGARSSAATLRGVDRAFARGDLVRTWTMRGTLHIVPASDLRWVLSITAERQLRQAAARHRELGIDSEMLGRVERRLREVLADGGRTRTQLFADIEGLGIDPTGQRGVHLLCALSLRGVLVQGPVVRRPDAVSREQLFVLADEHVPESPSPDDPLAEFFIRYLDGHGPAGVTDFAWWTGLPVSVAREAAERAAGRVREVGPGVFMALSAPRRARGADDAEIRALPMFDEYYISYADRSPVASADAAARIGPGKNGMVRASLVAGGRIVGAWTHSAAVGRHREEPTAELFGEEIDPAVLGVDSAAVSAALRRYADFLA</sequence>
<dbReference type="RefSeq" id="WP_310017865.1">
    <property type="nucleotide sequence ID" value="NZ_JAVDUM010000003.1"/>
</dbReference>